<gene>
    <name evidence="1" type="ORF">TBIB3V08_LOCUS3022</name>
</gene>
<proteinExistence type="predicted"/>
<dbReference type="AlphaFoldDB" id="A0A7R9ESG8"/>
<accession>A0A7R9ESG8</accession>
<sequence>MKETFRMGCTSTTEARYTDKRKSIFYRREGVGASIPPDPAPTNNFLCGMHITPHAGPHMGSQWNTEHGCGNSPILMFTDPLHITSQRAGLRKLGVSTYVDPEQAESFTLCLNGPISYIDSEQRASRFESTPQSYMLPQSRELHALNQRPVSYIAPEQRASRFESLLHDTDLGHELHPEPFNPPSPFSPPPATKIHLALVWSTTASKWDETRSLCFGTFHFQMGYPPTYIIGIMTRKLYSSSDMRPSLEPADWGQEFIRFKRYSDEFGRMAVHRIELFMYVFDIESLKPEELLALPSAQGINLAHGAQRNSRKTECLVYTLSVALVLVYISSHAPNLTAHPRYPHIYTELVRIDPDKTDNFVHVDSGEFYFIGQNSSFGQPSQRKTRQDKTDDFALEIIGPVAILTARELTCGTKRMRLVDFQEKEGDELTDHIRIRLAVGLKSINDTTPIPRPLNYHCEKRNPHFTNFSAVSGNQKLDPLA</sequence>
<organism evidence="1">
    <name type="scientific">Timema bartmani</name>
    <dbReference type="NCBI Taxonomy" id="61472"/>
    <lineage>
        <taxon>Eukaryota</taxon>
        <taxon>Metazoa</taxon>
        <taxon>Ecdysozoa</taxon>
        <taxon>Arthropoda</taxon>
        <taxon>Hexapoda</taxon>
        <taxon>Insecta</taxon>
        <taxon>Pterygota</taxon>
        <taxon>Neoptera</taxon>
        <taxon>Polyneoptera</taxon>
        <taxon>Phasmatodea</taxon>
        <taxon>Timematodea</taxon>
        <taxon>Timematoidea</taxon>
        <taxon>Timematidae</taxon>
        <taxon>Timema</taxon>
    </lineage>
</organism>
<evidence type="ECO:0000313" key="1">
    <source>
        <dbReference type="EMBL" id="CAD7440520.1"/>
    </source>
</evidence>
<protein>
    <submittedName>
        <fullName evidence="1">Uncharacterized protein</fullName>
    </submittedName>
</protein>
<name>A0A7R9ESG8_9NEOP</name>
<reference evidence="1" key="1">
    <citation type="submission" date="2020-11" db="EMBL/GenBank/DDBJ databases">
        <authorList>
            <person name="Tran Van P."/>
        </authorList>
    </citation>
    <scope>NUCLEOTIDE SEQUENCE</scope>
</reference>
<dbReference type="EMBL" id="OD565007">
    <property type="protein sequence ID" value="CAD7440520.1"/>
    <property type="molecule type" value="Genomic_DNA"/>
</dbReference>